<dbReference type="Pfam" id="PF23098">
    <property type="entry name" value="Beta-prop_NOL10_N"/>
    <property type="match status" value="2"/>
</dbReference>
<dbReference type="VGNC" id="VGNC:90813">
    <property type="gene designation" value="NOL10"/>
</dbReference>
<reference evidence="10" key="4">
    <citation type="submission" date="2025-09" db="UniProtKB">
        <authorList>
            <consortium name="Ensembl"/>
        </authorList>
    </citation>
    <scope>IDENTIFICATION</scope>
</reference>
<reference evidence="10" key="2">
    <citation type="journal article" date="2020" name="Gigascience">
        <title>An improved pig reference genome sequence to enable pig genetics and genomics research.</title>
        <authorList>
            <person name="Warr A."/>
            <person name="Affara N."/>
            <person name="Aken B."/>
            <person name="Beiki H."/>
            <person name="Bickhart D.M."/>
            <person name="Billis K."/>
            <person name="Chow W."/>
            <person name="Eory L."/>
            <person name="Finlayson H.A."/>
            <person name="Flicek P."/>
            <person name="Giron C.G."/>
            <person name="Griffin D.K."/>
            <person name="Hall R."/>
            <person name="Hannum G."/>
            <person name="Hourlier T."/>
            <person name="Howe K."/>
            <person name="Hume D.A."/>
            <person name="Izuogu O."/>
            <person name="Kim K."/>
            <person name="Koren S."/>
            <person name="Liu H."/>
            <person name="Manchanda N."/>
            <person name="Martin F.J."/>
            <person name="Nonneman D.J."/>
            <person name="O'Connor R.E."/>
            <person name="Phillippy A.M."/>
            <person name="Rohrer G.A."/>
            <person name="Rosen B.D."/>
            <person name="Rund L.A."/>
            <person name="Sargent C.A."/>
            <person name="Schook L.B."/>
            <person name="Schroeder S.G."/>
            <person name="Schwartz A.S."/>
            <person name="Skinner B.M."/>
            <person name="Talbot R."/>
            <person name="Tseng E."/>
            <person name="Tuggle C.K."/>
            <person name="Watson M."/>
            <person name="Smith T.P.L."/>
            <person name="Archibald A.L."/>
        </authorList>
    </citation>
    <scope>NUCLEOTIDE SEQUENCE [LARGE SCALE GENOMIC DNA]</scope>
    <source>
        <strain evidence="10">Duroc</strain>
    </source>
</reference>
<proteinExistence type="inferred from homology"/>
<evidence type="ECO:0000256" key="3">
    <source>
        <dbReference type="ARBA" id="ARBA00022574"/>
    </source>
</evidence>
<evidence type="ECO:0000256" key="5">
    <source>
        <dbReference type="ARBA" id="ARBA00023242"/>
    </source>
</evidence>
<evidence type="ECO:0000313" key="11">
    <source>
        <dbReference type="Proteomes" id="UP000008227"/>
    </source>
</evidence>
<dbReference type="InterPro" id="IPR056550">
    <property type="entry name" value="NOL10_2nd"/>
</dbReference>
<protein>
    <submittedName>
        <fullName evidence="10">Nucleolar protein 10</fullName>
    </submittedName>
</protein>
<evidence type="ECO:0000256" key="1">
    <source>
        <dbReference type="ARBA" id="ARBA00004604"/>
    </source>
</evidence>
<dbReference type="AlphaFoldDB" id="A0A5G2QA80"/>
<keyword evidence="5" id="KW-0539">Nucleus</keyword>
<evidence type="ECO:0000256" key="4">
    <source>
        <dbReference type="ARBA" id="ARBA00022737"/>
    </source>
</evidence>
<evidence type="ECO:0000259" key="7">
    <source>
        <dbReference type="Pfam" id="PF08159"/>
    </source>
</evidence>
<gene>
    <name evidence="10 12" type="primary">NOL10</name>
</gene>
<dbReference type="Pfam" id="PF23097">
    <property type="entry name" value="NOL10_2nd"/>
    <property type="match status" value="1"/>
</dbReference>
<feature type="domain" description="NUC153" evidence="7">
    <location>
        <begin position="419"/>
        <end position="445"/>
    </location>
</feature>
<feature type="compositionally biased region" description="Basic residues" evidence="6">
    <location>
        <begin position="601"/>
        <end position="625"/>
    </location>
</feature>
<reference evidence="10" key="3">
    <citation type="submission" date="2025-08" db="UniProtKB">
        <authorList>
            <consortium name="Ensembl"/>
        </authorList>
    </citation>
    <scope>IDENTIFICATION</scope>
</reference>
<dbReference type="FunFam" id="2.130.10.10:FF:000980">
    <property type="entry name" value="Nucleolar protein 10"/>
    <property type="match status" value="1"/>
</dbReference>
<dbReference type="GeneTree" id="ENSGT00390000007900"/>
<dbReference type="PANTHER" id="PTHR14927:SF0">
    <property type="entry name" value="NUCLEOLAR PROTEIN 10"/>
    <property type="match status" value="1"/>
</dbReference>
<evidence type="ECO:0000313" key="10">
    <source>
        <dbReference type="Ensembl" id="ENSSSCP00000061271.2"/>
    </source>
</evidence>
<feature type="region of interest" description="Disordered" evidence="6">
    <location>
        <begin position="583"/>
        <end position="625"/>
    </location>
</feature>
<dbReference type="PANTHER" id="PTHR14927">
    <property type="entry name" value="NUCLEOLAR PROTEIN 10"/>
    <property type="match status" value="1"/>
</dbReference>
<dbReference type="InterPro" id="IPR056551">
    <property type="entry name" value="Beta-prop_NOL10_N"/>
</dbReference>
<evidence type="ECO:0000259" key="9">
    <source>
        <dbReference type="Pfam" id="PF23098"/>
    </source>
</evidence>
<dbReference type="Proteomes" id="UP000008227">
    <property type="component" value="Chromosome 3"/>
</dbReference>
<dbReference type="Gene3D" id="2.130.10.10">
    <property type="entry name" value="YVTN repeat-like/Quinoprotein amine dehydrogenase"/>
    <property type="match status" value="1"/>
</dbReference>
<dbReference type="Pfam" id="PF08159">
    <property type="entry name" value="NUC153"/>
    <property type="match status" value="1"/>
</dbReference>
<reference evidence="11" key="1">
    <citation type="submission" date="2009-11" db="EMBL/GenBank/DDBJ databases">
        <authorList>
            <consortium name="Porcine genome sequencing project"/>
        </authorList>
    </citation>
    <scope>NUCLEOTIDE SEQUENCE [LARGE SCALE GENOMIC DNA]</scope>
    <source>
        <strain evidence="11">Duroc</strain>
    </source>
</reference>
<keyword evidence="11" id="KW-1185">Reference proteome</keyword>
<dbReference type="Ensembl" id="ENSSSCT00000085342.2">
    <property type="protein sequence ID" value="ENSSSCP00000061271.2"/>
    <property type="gene ID" value="ENSSSCG00000008635.5"/>
</dbReference>
<evidence type="ECO:0000256" key="2">
    <source>
        <dbReference type="ARBA" id="ARBA00005264"/>
    </source>
</evidence>
<feature type="compositionally biased region" description="Basic and acidic residues" evidence="6">
    <location>
        <begin position="493"/>
        <end position="521"/>
    </location>
</feature>
<dbReference type="SUPFAM" id="SSF50978">
    <property type="entry name" value="WD40 repeat-like"/>
    <property type="match status" value="1"/>
</dbReference>
<feature type="domain" description="Nucleolar protein 10-like N-terminal" evidence="9">
    <location>
        <begin position="1"/>
        <end position="212"/>
    </location>
</feature>
<feature type="domain" description="Nucleolar protein 10-like second" evidence="8">
    <location>
        <begin position="306"/>
        <end position="354"/>
    </location>
</feature>
<feature type="domain" description="Nucleolar protein 10-like N-terminal" evidence="9">
    <location>
        <begin position="243"/>
        <end position="301"/>
    </location>
</feature>
<feature type="region of interest" description="Disordered" evidence="6">
    <location>
        <begin position="461"/>
        <end position="526"/>
    </location>
</feature>
<sequence>MQVSSLNEVKIYSLSCGKSLPEWLSDRKKRALQKKDVDVRRRIELIQDFEMPTVCTTIKVSKDGQYILATGTYKPRVRCYDTYQLSLKFERCLDSEIVFLHNDRYIEFHSQSGFYYKTRIPKFGRDFSYHYPSCDLYFVGASSEVYRLNLEQGRYLNPLQTDAAENNVCDINSAHGLFATGTIEGRVECWDPRTRGRVGLLDCALSSVTADSEINSLPTISALKFNGALTMAVGTSTGQGKIFTSLEPEHDINDVCLYPNSGMLLTANESPKMGIYYIPVLGPAPRWCSFLDNLTEELEENPESTVYDDYKFVTKKDLENLGLTHLIGSPFLRAYMHGFFMDIRLYHKVKLMVNPFAYEEYRKDKIRQKIEETRAQRVQLKKLPKVNKELALKLIEEEEEKQKSTWKKKAKSLPNILTDDRFKVMFENPDFQVDEESEEFRLLNPLVSKISEKRKKKLRLLEQQELPEKEEEEEPEGKPSDAESSESSDDEKDWVAEVRKQRRLLQQEEKRKRQEQRREDQQTVLKPQFYEIKAGEEFRSFQDSATKQKLMNKTLEDRLKLEAKHGTLSVSDTTVGSKQLTFTLKKSEQQKKQQEAEKLHRQERKRLRRSAGHLKSRPRRGRPFH</sequence>
<name>A0A5G2QA80_PIG</name>
<dbReference type="ExpressionAtlas" id="A0A5G2QA80">
    <property type="expression patterns" value="baseline and differential"/>
</dbReference>
<evidence type="ECO:0000256" key="6">
    <source>
        <dbReference type="SAM" id="MobiDB-lite"/>
    </source>
</evidence>
<keyword evidence="4" id="KW-0677">Repeat</keyword>
<evidence type="ECO:0000313" key="12">
    <source>
        <dbReference type="VGNC" id="VGNC:90813"/>
    </source>
</evidence>
<dbReference type="GO" id="GO:0005730">
    <property type="term" value="C:nucleolus"/>
    <property type="evidence" value="ECO:0007669"/>
    <property type="project" value="UniProtKB-SubCell"/>
</dbReference>
<dbReference type="InterPro" id="IPR012580">
    <property type="entry name" value="NUC153"/>
</dbReference>
<keyword evidence="3" id="KW-0853">WD repeat</keyword>
<evidence type="ECO:0000259" key="8">
    <source>
        <dbReference type="Pfam" id="PF23097"/>
    </source>
</evidence>
<dbReference type="InterPro" id="IPR036322">
    <property type="entry name" value="WD40_repeat_dom_sf"/>
</dbReference>
<feature type="compositionally biased region" description="Basic and acidic residues" evidence="6">
    <location>
        <begin position="585"/>
        <end position="600"/>
    </location>
</feature>
<dbReference type="InterPro" id="IPR015943">
    <property type="entry name" value="WD40/YVTN_repeat-like_dom_sf"/>
</dbReference>
<accession>A0A5G2QA80</accession>
<comment type="similarity">
    <text evidence="2">Belongs to the WD repeat NOL10/ENP2 family.</text>
</comment>
<dbReference type="Bgee" id="ENSSSCG00000008635">
    <property type="expression patterns" value="Expressed in hindlimb bud and 44 other cell types or tissues"/>
</dbReference>
<organism evidence="10 11">
    <name type="scientific">Sus scrofa</name>
    <name type="common">Pig</name>
    <dbReference type="NCBI Taxonomy" id="9823"/>
    <lineage>
        <taxon>Eukaryota</taxon>
        <taxon>Metazoa</taxon>
        <taxon>Chordata</taxon>
        <taxon>Craniata</taxon>
        <taxon>Vertebrata</taxon>
        <taxon>Euteleostomi</taxon>
        <taxon>Mammalia</taxon>
        <taxon>Eutheria</taxon>
        <taxon>Laurasiatheria</taxon>
        <taxon>Artiodactyla</taxon>
        <taxon>Suina</taxon>
        <taxon>Suidae</taxon>
        <taxon>Sus</taxon>
    </lineage>
</organism>
<feature type="compositionally biased region" description="Acidic residues" evidence="6">
    <location>
        <begin position="483"/>
        <end position="492"/>
    </location>
</feature>
<dbReference type="InterPro" id="IPR040382">
    <property type="entry name" value="NOL10/Enp2"/>
</dbReference>
<comment type="subcellular location">
    <subcellularLocation>
        <location evidence="1">Nucleus</location>
        <location evidence="1">Nucleolus</location>
    </subcellularLocation>
</comment>